<feature type="compositionally biased region" description="Polar residues" evidence="1">
    <location>
        <begin position="71"/>
        <end position="97"/>
    </location>
</feature>
<name>A0A4P9Y6M9_9FUNG</name>
<dbReference type="Proteomes" id="UP000267251">
    <property type="component" value="Unassembled WGS sequence"/>
</dbReference>
<evidence type="ECO:0000313" key="2">
    <source>
        <dbReference type="EMBL" id="RKP14452.1"/>
    </source>
</evidence>
<proteinExistence type="predicted"/>
<evidence type="ECO:0000256" key="1">
    <source>
        <dbReference type="SAM" id="MobiDB-lite"/>
    </source>
</evidence>
<feature type="compositionally biased region" description="Polar residues" evidence="1">
    <location>
        <begin position="36"/>
        <end position="45"/>
    </location>
</feature>
<feature type="region of interest" description="Disordered" evidence="1">
    <location>
        <begin position="206"/>
        <end position="242"/>
    </location>
</feature>
<dbReference type="OrthoDB" id="10554349at2759"/>
<gene>
    <name evidence="2" type="ORF">BJ684DRAFT_15225</name>
</gene>
<feature type="region of interest" description="Disordered" evidence="1">
    <location>
        <begin position="294"/>
        <end position="345"/>
    </location>
</feature>
<dbReference type="EMBL" id="KZ987833">
    <property type="protein sequence ID" value="RKP14452.1"/>
    <property type="molecule type" value="Genomic_DNA"/>
</dbReference>
<sequence>MPPYPSIPASYNVHQQGHPPQAKKSRSHQYAHPSWYASSTASSVPGPTLSPPTAYGRSRIIGMSHSPVSPPSGTTHSLLSHSPNMVNTYTSKSQDLTHTPGHRPLRATVPSTTPHPTGTTHPSLHRPYWQTHPHLDSHGRREEPEVAVADSMPIYLSPPPSMPVTPAYSIRGSKGEADSGKIAMESPSEQSLDLKEEDQHHVWDTIRSTPTSPQPASSASSLSLPDRGRPRVGHRRTQSATLASLSIERTNIRTFYTASGRTRSPIRTADRLAGALVLMDPTVLMERYRSVHYPSPPEHVKKAQTEPLPCTSSSPSYSSSSHSSYPSYSSTSLLPPPAPTQMDTQVRSVRSMAISELLNPVSPSSSIHASNSLISTSLDHASGPRKRPRSPTPPMTCKVLVHPDPSTQGFSL</sequence>
<feature type="compositionally biased region" description="Low complexity" evidence="1">
    <location>
        <begin position="208"/>
        <end position="225"/>
    </location>
</feature>
<feature type="compositionally biased region" description="Low complexity" evidence="1">
    <location>
        <begin position="108"/>
        <end position="122"/>
    </location>
</feature>
<reference evidence="3" key="1">
    <citation type="journal article" date="2018" name="Nat. Microbiol.">
        <title>Leveraging single-cell genomics to expand the fungal tree of life.</title>
        <authorList>
            <person name="Ahrendt S.R."/>
            <person name="Quandt C.A."/>
            <person name="Ciobanu D."/>
            <person name="Clum A."/>
            <person name="Salamov A."/>
            <person name="Andreopoulos B."/>
            <person name="Cheng J.F."/>
            <person name="Woyke T."/>
            <person name="Pelin A."/>
            <person name="Henrissat B."/>
            <person name="Reynolds N.K."/>
            <person name="Benny G.L."/>
            <person name="Smith M.E."/>
            <person name="James T.Y."/>
            <person name="Grigoriev I.V."/>
        </authorList>
    </citation>
    <scope>NUCLEOTIDE SEQUENCE [LARGE SCALE GENOMIC DNA]</scope>
</reference>
<feature type="compositionally biased region" description="Low complexity" evidence="1">
    <location>
        <begin position="307"/>
        <end position="333"/>
    </location>
</feature>
<evidence type="ECO:0000313" key="3">
    <source>
        <dbReference type="Proteomes" id="UP000267251"/>
    </source>
</evidence>
<keyword evidence="3" id="KW-1185">Reference proteome</keyword>
<feature type="region of interest" description="Disordered" evidence="1">
    <location>
        <begin position="361"/>
        <end position="412"/>
    </location>
</feature>
<accession>A0A4P9Y6M9</accession>
<protein>
    <submittedName>
        <fullName evidence="2">Uncharacterized protein</fullName>
    </submittedName>
</protein>
<feature type="region of interest" description="Disordered" evidence="1">
    <location>
        <begin position="1"/>
        <end position="181"/>
    </location>
</feature>
<feature type="compositionally biased region" description="Low complexity" evidence="1">
    <location>
        <begin position="362"/>
        <end position="377"/>
    </location>
</feature>
<feature type="compositionally biased region" description="Basic and acidic residues" evidence="1">
    <location>
        <begin position="133"/>
        <end position="144"/>
    </location>
</feature>
<organism evidence="2 3">
    <name type="scientific">Piptocephalis cylindrospora</name>
    <dbReference type="NCBI Taxonomy" id="1907219"/>
    <lineage>
        <taxon>Eukaryota</taxon>
        <taxon>Fungi</taxon>
        <taxon>Fungi incertae sedis</taxon>
        <taxon>Zoopagomycota</taxon>
        <taxon>Zoopagomycotina</taxon>
        <taxon>Zoopagomycetes</taxon>
        <taxon>Zoopagales</taxon>
        <taxon>Piptocephalidaceae</taxon>
        <taxon>Piptocephalis</taxon>
    </lineage>
</organism>
<dbReference type="AlphaFoldDB" id="A0A4P9Y6M9"/>